<name>A0A0V1ANE6_TRIPS</name>
<sequence>LKIAFILNSIKLSAFTSSSKERHVLSLFPR</sequence>
<dbReference type="EMBL" id="JYDR01005653">
    <property type="protein sequence ID" value="KRY26304.1"/>
    <property type="molecule type" value="Genomic_DNA"/>
</dbReference>
<evidence type="ECO:0000313" key="1">
    <source>
        <dbReference type="EMBL" id="KRY26304.1"/>
    </source>
</evidence>
<reference evidence="1 2" key="1">
    <citation type="submission" date="2015-01" db="EMBL/GenBank/DDBJ databases">
        <title>Evolution of Trichinella species and genotypes.</title>
        <authorList>
            <person name="Korhonen P.K."/>
            <person name="Edoardo P."/>
            <person name="Giuseppe L.R."/>
            <person name="Gasser R.B."/>
        </authorList>
    </citation>
    <scope>NUCLEOTIDE SEQUENCE [LARGE SCALE GENOMIC DNA]</scope>
    <source>
        <strain evidence="1">ISS13</strain>
    </source>
</reference>
<dbReference type="AlphaFoldDB" id="A0A0V1ANE6"/>
<evidence type="ECO:0000313" key="2">
    <source>
        <dbReference type="Proteomes" id="UP000054632"/>
    </source>
</evidence>
<feature type="non-terminal residue" evidence="1">
    <location>
        <position position="1"/>
    </location>
</feature>
<organism evidence="1 2">
    <name type="scientific">Trichinella pseudospiralis</name>
    <name type="common">Parasitic roundworm</name>
    <dbReference type="NCBI Taxonomy" id="6337"/>
    <lineage>
        <taxon>Eukaryota</taxon>
        <taxon>Metazoa</taxon>
        <taxon>Ecdysozoa</taxon>
        <taxon>Nematoda</taxon>
        <taxon>Enoplea</taxon>
        <taxon>Dorylaimia</taxon>
        <taxon>Trichinellida</taxon>
        <taxon>Trichinellidae</taxon>
        <taxon>Trichinella</taxon>
    </lineage>
</organism>
<comment type="caution">
    <text evidence="1">The sequence shown here is derived from an EMBL/GenBank/DDBJ whole genome shotgun (WGS) entry which is preliminary data.</text>
</comment>
<accession>A0A0V1ANE6</accession>
<proteinExistence type="predicted"/>
<dbReference type="Proteomes" id="UP000054632">
    <property type="component" value="Unassembled WGS sequence"/>
</dbReference>
<feature type="non-terminal residue" evidence="1">
    <location>
        <position position="30"/>
    </location>
</feature>
<protein>
    <submittedName>
        <fullName evidence="1">Uncharacterized protein</fullName>
    </submittedName>
</protein>
<gene>
    <name evidence="1" type="ORF">T4A_1660</name>
</gene>